<dbReference type="AlphaFoldDB" id="A0AAD7RF45"/>
<evidence type="ECO:0000256" key="1">
    <source>
        <dbReference type="SAM" id="MobiDB-lite"/>
    </source>
</evidence>
<dbReference type="GO" id="GO:0051046">
    <property type="term" value="P:regulation of secretion"/>
    <property type="evidence" value="ECO:0007669"/>
    <property type="project" value="TreeGrafter"/>
</dbReference>
<gene>
    <name evidence="2" type="ORF">AAFF_G00233750</name>
</gene>
<dbReference type="GO" id="GO:0045202">
    <property type="term" value="C:synapse"/>
    <property type="evidence" value="ECO:0007669"/>
    <property type="project" value="TreeGrafter"/>
</dbReference>
<dbReference type="PANTHER" id="PTHR46106">
    <property type="entry name" value="IA-2 PROTEIN TYROSINE PHOSPHATASE, ISOFORM C"/>
    <property type="match status" value="1"/>
</dbReference>
<dbReference type="GO" id="GO:0035773">
    <property type="term" value="P:insulin secretion involved in cellular response to glucose stimulus"/>
    <property type="evidence" value="ECO:0007669"/>
    <property type="project" value="TreeGrafter"/>
</dbReference>
<comment type="caution">
    <text evidence="2">The sequence shown here is derived from an EMBL/GenBank/DDBJ whole genome shotgun (WGS) entry which is preliminary data.</text>
</comment>
<sequence>DSGLSWRADCETFPLPHPFTSPQHLPRSTSRRKKETKRNGMLANMCNGSMRIMDSFHRILFVVFAFHVNLIASADRKFGCLFEDELCTPYEVCVNDGVFGRCQSIPVTEVYTYDMSPSGLLRLRTLLQKLSHRGL</sequence>
<feature type="non-terminal residue" evidence="2">
    <location>
        <position position="135"/>
    </location>
</feature>
<keyword evidence="3" id="KW-1185">Reference proteome</keyword>
<evidence type="ECO:0000313" key="3">
    <source>
        <dbReference type="Proteomes" id="UP001221898"/>
    </source>
</evidence>
<protein>
    <submittedName>
        <fullName evidence="2">Uncharacterized protein</fullName>
    </submittedName>
</protein>
<dbReference type="PANTHER" id="PTHR46106:SF5">
    <property type="entry name" value="RECEPTOR-TYPE TYROSINE-PROTEIN PHOSPHATASE N2"/>
    <property type="match status" value="1"/>
</dbReference>
<name>A0AAD7RF45_9TELE</name>
<dbReference type="EMBL" id="JAINUG010000308">
    <property type="protein sequence ID" value="KAJ8378873.1"/>
    <property type="molecule type" value="Genomic_DNA"/>
</dbReference>
<proteinExistence type="predicted"/>
<reference evidence="2" key="1">
    <citation type="journal article" date="2023" name="Science">
        <title>Genome structures resolve the early diversification of teleost fishes.</title>
        <authorList>
            <person name="Parey E."/>
            <person name="Louis A."/>
            <person name="Montfort J."/>
            <person name="Bouchez O."/>
            <person name="Roques C."/>
            <person name="Iampietro C."/>
            <person name="Lluch J."/>
            <person name="Castinel A."/>
            <person name="Donnadieu C."/>
            <person name="Desvignes T."/>
            <person name="Floi Bucao C."/>
            <person name="Jouanno E."/>
            <person name="Wen M."/>
            <person name="Mejri S."/>
            <person name="Dirks R."/>
            <person name="Jansen H."/>
            <person name="Henkel C."/>
            <person name="Chen W.J."/>
            <person name="Zahm M."/>
            <person name="Cabau C."/>
            <person name="Klopp C."/>
            <person name="Thompson A.W."/>
            <person name="Robinson-Rechavi M."/>
            <person name="Braasch I."/>
            <person name="Lecointre G."/>
            <person name="Bobe J."/>
            <person name="Postlethwait J.H."/>
            <person name="Berthelot C."/>
            <person name="Roest Crollius H."/>
            <person name="Guiguen Y."/>
        </authorList>
    </citation>
    <scope>NUCLEOTIDE SEQUENCE</scope>
    <source>
        <strain evidence="2">NC1722</strain>
    </source>
</reference>
<dbReference type="InterPro" id="IPR033522">
    <property type="entry name" value="IA-2/IA-2_beta"/>
</dbReference>
<organism evidence="2 3">
    <name type="scientific">Aldrovandia affinis</name>
    <dbReference type="NCBI Taxonomy" id="143900"/>
    <lineage>
        <taxon>Eukaryota</taxon>
        <taxon>Metazoa</taxon>
        <taxon>Chordata</taxon>
        <taxon>Craniata</taxon>
        <taxon>Vertebrata</taxon>
        <taxon>Euteleostomi</taxon>
        <taxon>Actinopterygii</taxon>
        <taxon>Neopterygii</taxon>
        <taxon>Teleostei</taxon>
        <taxon>Notacanthiformes</taxon>
        <taxon>Halosauridae</taxon>
        <taxon>Aldrovandia</taxon>
    </lineage>
</organism>
<feature type="region of interest" description="Disordered" evidence="1">
    <location>
        <begin position="15"/>
        <end position="38"/>
    </location>
</feature>
<evidence type="ECO:0000313" key="2">
    <source>
        <dbReference type="EMBL" id="KAJ8378873.1"/>
    </source>
</evidence>
<dbReference type="GO" id="GO:0030141">
    <property type="term" value="C:secretory granule"/>
    <property type="evidence" value="ECO:0007669"/>
    <property type="project" value="InterPro"/>
</dbReference>
<dbReference type="Proteomes" id="UP001221898">
    <property type="component" value="Unassembled WGS sequence"/>
</dbReference>
<accession>A0AAD7RF45</accession>